<feature type="transmembrane region" description="Helical" evidence="1">
    <location>
        <begin position="196"/>
        <end position="218"/>
    </location>
</feature>
<proteinExistence type="predicted"/>
<keyword evidence="1" id="KW-0812">Transmembrane</keyword>
<accession>A0A7N0TN48</accession>
<feature type="transmembrane region" description="Helical" evidence="1">
    <location>
        <begin position="230"/>
        <end position="253"/>
    </location>
</feature>
<dbReference type="PANTHER" id="PTHR36714">
    <property type="entry name" value="T23E23.1"/>
    <property type="match status" value="1"/>
</dbReference>
<dbReference type="EnsemblPlants" id="Kaladp0040s0415.1.v1.1">
    <property type="protein sequence ID" value="Kaladp0040s0415.1.v1.1"/>
    <property type="gene ID" value="Kaladp0040s0415.v1.1"/>
</dbReference>
<dbReference type="PANTHER" id="PTHR36714:SF1">
    <property type="entry name" value="T23E23.1"/>
    <property type="match status" value="1"/>
</dbReference>
<reference evidence="2" key="1">
    <citation type="submission" date="2021-01" db="UniProtKB">
        <authorList>
            <consortium name="EnsemblPlants"/>
        </authorList>
    </citation>
    <scope>IDENTIFICATION</scope>
</reference>
<evidence type="ECO:0000313" key="2">
    <source>
        <dbReference type="EnsemblPlants" id="Kaladp0040s0415.1.v1.1"/>
    </source>
</evidence>
<feature type="transmembrane region" description="Helical" evidence="1">
    <location>
        <begin position="108"/>
        <end position="131"/>
    </location>
</feature>
<dbReference type="Proteomes" id="UP000594263">
    <property type="component" value="Unplaced"/>
</dbReference>
<protein>
    <submittedName>
        <fullName evidence="2">Uncharacterized protein</fullName>
    </submittedName>
</protein>
<name>A0A7N0TN48_KALFE</name>
<evidence type="ECO:0000256" key="1">
    <source>
        <dbReference type="SAM" id="Phobius"/>
    </source>
</evidence>
<dbReference type="AlphaFoldDB" id="A0A7N0TN48"/>
<sequence length="423" mass="48785">MLVHELWFQQILIEAAKFMAQRGEIHYYWNWFHAARKLIHFSEEYGQAFLQLGFLYLALIHLPDLINTIGVVSSASAIYSDEKPVKLKETLFKSFERVTFKRSLVTSIYIRLLASMVLIGLLAIASQGYLFSLHGQMTWFSSIYGLLFICLLYKYMQWSSLWNLGLVTAILEEKHGDIALGVSALYSRGNRQHGEVVMAIFIVWKLSLRLMAATYVAFHEGDRRRVVIVTAVQVFLVCIGNVIKWVTFVIFYYDCKRRFLEKILCDCFSLYSSLGFLQLQVLQGLEHLQAWSKEHLMPSISPQPSPPASVSTWEYSIMNIRVKVTMDFVINRNACLPVVDETRHLAMTVNIYQQKCFVTWSKKFYELDLKVTLKLCMGRSSNIRRSQTARQAALLTTMYSASAVERAKTCCFFEDHEITSSPR</sequence>
<keyword evidence="1" id="KW-0472">Membrane</keyword>
<evidence type="ECO:0000313" key="3">
    <source>
        <dbReference type="Proteomes" id="UP000594263"/>
    </source>
</evidence>
<keyword evidence="3" id="KW-1185">Reference proteome</keyword>
<dbReference type="Gramene" id="Kaladp0040s0415.1.v1.1">
    <property type="protein sequence ID" value="Kaladp0040s0415.1.v1.1"/>
    <property type="gene ID" value="Kaladp0040s0415.v1.1"/>
</dbReference>
<organism evidence="2 3">
    <name type="scientific">Kalanchoe fedtschenkoi</name>
    <name type="common">Lavender scallops</name>
    <name type="synonym">South American air plant</name>
    <dbReference type="NCBI Taxonomy" id="63787"/>
    <lineage>
        <taxon>Eukaryota</taxon>
        <taxon>Viridiplantae</taxon>
        <taxon>Streptophyta</taxon>
        <taxon>Embryophyta</taxon>
        <taxon>Tracheophyta</taxon>
        <taxon>Spermatophyta</taxon>
        <taxon>Magnoliopsida</taxon>
        <taxon>eudicotyledons</taxon>
        <taxon>Gunneridae</taxon>
        <taxon>Pentapetalae</taxon>
        <taxon>Saxifragales</taxon>
        <taxon>Crassulaceae</taxon>
        <taxon>Kalanchoe</taxon>
    </lineage>
</organism>
<keyword evidence="1" id="KW-1133">Transmembrane helix</keyword>
<feature type="transmembrane region" description="Helical" evidence="1">
    <location>
        <begin position="137"/>
        <end position="156"/>
    </location>
</feature>